<gene>
    <name evidence="1" type="ORF">WMO24_10470</name>
</gene>
<evidence type="ECO:0000313" key="1">
    <source>
        <dbReference type="EMBL" id="MEQ2520847.1"/>
    </source>
</evidence>
<name>A0ABV1GGS1_9FIRM</name>
<evidence type="ECO:0000313" key="2">
    <source>
        <dbReference type="Proteomes" id="UP001477672"/>
    </source>
</evidence>
<dbReference type="Gene3D" id="3.40.50.2020">
    <property type="match status" value="1"/>
</dbReference>
<keyword evidence="2" id="KW-1185">Reference proteome</keyword>
<sequence>MEERIVKLYTKNSSIPLKVVPGHFATNHSHVNYYLDMTTLKSRISEATEVAQNLAGDYMLNTVIDTIVCLDGMQVVGTLLAQELTRAGLHSMNAHNTIYVITPETNGTSQLIFRDNLQPMVQNKHVLILMASVTTGITVRKSAECISYYGGTVAGVASIFSNVAEVEGFPINAIFHQEDIPDYQSCAVHDCPMCKAGQRIDALVNSFGYSKL</sequence>
<organism evidence="1 2">
    <name type="scientific">Ruthenibacterium intestinale</name>
    <dbReference type="NCBI Taxonomy" id="3133163"/>
    <lineage>
        <taxon>Bacteria</taxon>
        <taxon>Bacillati</taxon>
        <taxon>Bacillota</taxon>
        <taxon>Clostridia</taxon>
        <taxon>Eubacteriales</taxon>
        <taxon>Oscillospiraceae</taxon>
        <taxon>Ruthenibacterium</taxon>
    </lineage>
</organism>
<dbReference type="SUPFAM" id="SSF53271">
    <property type="entry name" value="PRTase-like"/>
    <property type="match status" value="1"/>
</dbReference>
<dbReference type="InterPro" id="IPR029057">
    <property type="entry name" value="PRTase-like"/>
</dbReference>
<keyword evidence="1" id="KW-0808">Transferase</keyword>
<comment type="caution">
    <text evidence="1">The sequence shown here is derived from an EMBL/GenBank/DDBJ whole genome shotgun (WGS) entry which is preliminary data.</text>
</comment>
<dbReference type="RefSeq" id="WP_349216393.1">
    <property type="nucleotide sequence ID" value="NZ_JBBMFA010000097.1"/>
</dbReference>
<dbReference type="GO" id="GO:0016757">
    <property type="term" value="F:glycosyltransferase activity"/>
    <property type="evidence" value="ECO:0007669"/>
    <property type="project" value="UniProtKB-KW"/>
</dbReference>
<protein>
    <submittedName>
        <fullName evidence="1">Orotate phosphoribosyltransferase</fullName>
    </submittedName>
</protein>
<keyword evidence="1" id="KW-0328">Glycosyltransferase</keyword>
<accession>A0ABV1GGS1</accession>
<reference evidence="1 2" key="1">
    <citation type="submission" date="2024-03" db="EMBL/GenBank/DDBJ databases">
        <title>Human intestinal bacterial collection.</title>
        <authorList>
            <person name="Pauvert C."/>
            <person name="Hitch T.C.A."/>
            <person name="Clavel T."/>
        </authorList>
    </citation>
    <scope>NUCLEOTIDE SEQUENCE [LARGE SCALE GENOMIC DNA]</scope>
    <source>
        <strain evidence="1 2">CLA-JM-H11</strain>
    </source>
</reference>
<dbReference type="EMBL" id="JBBMFA010000097">
    <property type="protein sequence ID" value="MEQ2520847.1"/>
    <property type="molecule type" value="Genomic_DNA"/>
</dbReference>
<proteinExistence type="predicted"/>
<dbReference type="Proteomes" id="UP001477672">
    <property type="component" value="Unassembled WGS sequence"/>
</dbReference>